<dbReference type="AlphaFoldDB" id="A0A0F9BPH3"/>
<comment type="caution">
    <text evidence="3">The sequence shown here is derived from an EMBL/GenBank/DDBJ whole genome shotgun (WGS) entry which is preliminary data.</text>
</comment>
<name>A0A0F9BPH3_9ZZZZ</name>
<gene>
    <name evidence="3" type="ORF">LCGC14_2422150</name>
</gene>
<keyword evidence="1" id="KW-0175">Coiled coil</keyword>
<dbReference type="Pfam" id="PF07157">
    <property type="entry name" value="DNA_circ_N"/>
    <property type="match status" value="1"/>
</dbReference>
<proteinExistence type="predicted"/>
<dbReference type="EMBL" id="LAZR01036856">
    <property type="protein sequence ID" value="KKL23760.1"/>
    <property type="molecule type" value="Genomic_DNA"/>
</dbReference>
<feature type="non-terminal residue" evidence="3">
    <location>
        <position position="265"/>
    </location>
</feature>
<feature type="coiled-coil region" evidence="1">
    <location>
        <begin position="179"/>
        <end position="213"/>
    </location>
</feature>
<reference evidence="3" key="1">
    <citation type="journal article" date="2015" name="Nature">
        <title>Complex archaea that bridge the gap between prokaryotes and eukaryotes.</title>
        <authorList>
            <person name="Spang A."/>
            <person name="Saw J.H."/>
            <person name="Jorgensen S.L."/>
            <person name="Zaremba-Niedzwiedzka K."/>
            <person name="Martijn J."/>
            <person name="Lind A.E."/>
            <person name="van Eijk R."/>
            <person name="Schleper C."/>
            <person name="Guy L."/>
            <person name="Ettema T.J."/>
        </authorList>
    </citation>
    <scope>NUCLEOTIDE SEQUENCE</scope>
</reference>
<sequence>MSYLDRLRTAKYTSPSGSEFAFKFNDLKRSSSKKAAVHELPQQDDPSVQDLGNTAVRFAIEAFFSGENYDQVADSFWDALAEKGPGVLQHPRWGDLSVLPLTYAQSEGFVDGMRQARFEIEFVRVGEIAYPTTIVQTEASIEDSLDTAGEATGEAFGAQFDPESAADTAAAKDTIGDSLAAFSENISGIIAENEKLSEEIKRLTAEIENTLDTLILDPIVMAQSYVHLFRTPGRMATSITKKIDGYGAMLKNLLGYTAPGSKPQA</sequence>
<evidence type="ECO:0000313" key="3">
    <source>
        <dbReference type="EMBL" id="KKL23760.1"/>
    </source>
</evidence>
<feature type="domain" description="DNA circulation N-terminal" evidence="2">
    <location>
        <begin position="22"/>
        <end position="98"/>
    </location>
</feature>
<evidence type="ECO:0000259" key="2">
    <source>
        <dbReference type="Pfam" id="PF07157"/>
    </source>
</evidence>
<dbReference type="InterPro" id="IPR009826">
    <property type="entry name" value="DNA_circ_N"/>
</dbReference>
<organism evidence="3">
    <name type="scientific">marine sediment metagenome</name>
    <dbReference type="NCBI Taxonomy" id="412755"/>
    <lineage>
        <taxon>unclassified sequences</taxon>
        <taxon>metagenomes</taxon>
        <taxon>ecological metagenomes</taxon>
    </lineage>
</organism>
<protein>
    <recommendedName>
        <fullName evidence="2">DNA circulation N-terminal domain-containing protein</fullName>
    </recommendedName>
</protein>
<accession>A0A0F9BPH3</accession>
<evidence type="ECO:0000256" key="1">
    <source>
        <dbReference type="SAM" id="Coils"/>
    </source>
</evidence>